<evidence type="ECO:0000313" key="2">
    <source>
        <dbReference type="EMBL" id="SEA68119.1"/>
    </source>
</evidence>
<accession>A0A1H4D6R6</accession>
<feature type="transmembrane region" description="Helical" evidence="1">
    <location>
        <begin position="151"/>
        <end position="178"/>
    </location>
</feature>
<evidence type="ECO:0008006" key="4">
    <source>
        <dbReference type="Google" id="ProtNLM"/>
    </source>
</evidence>
<dbReference type="STRING" id="81409.SAMN04515656_1214"/>
<evidence type="ECO:0000256" key="1">
    <source>
        <dbReference type="SAM" id="Phobius"/>
    </source>
</evidence>
<feature type="transmembrane region" description="Helical" evidence="1">
    <location>
        <begin position="104"/>
        <end position="126"/>
    </location>
</feature>
<dbReference type="RefSeq" id="WP_090308702.1">
    <property type="nucleotide sequence ID" value="NZ_FNRK01000021.1"/>
</dbReference>
<proteinExistence type="predicted"/>
<feature type="transmembrane region" description="Helical" evidence="1">
    <location>
        <begin position="235"/>
        <end position="262"/>
    </location>
</feature>
<sequence>MLKKLLKYEVKDTARYMLPLYGLLVVLAVLNRIFIAINLDPNTLAMGLTLGLAMTLYIIAAVAVFVITFILIIYRFYKNLLTDEGYLMFTLPVSTWQHILSKMLVAMMWIVASTIAFTLSIFIMILNGNDLMVMLSTIGEVFQAVGSEFGIAGYFLGFELLLVFVVNILAEVLHLYFAITLGQLFNKNRILAAIGAYVLINIVLQILGTIAVFVMSFNIEGLVWQISSPVDAMPAMIGVLGLLFFIGAALSAGCFFGSNYILKNRLNLE</sequence>
<evidence type="ECO:0000313" key="3">
    <source>
        <dbReference type="Proteomes" id="UP000199394"/>
    </source>
</evidence>
<keyword evidence="3" id="KW-1185">Reference proteome</keyword>
<feature type="transmembrane region" description="Helical" evidence="1">
    <location>
        <begin position="190"/>
        <end position="215"/>
    </location>
</feature>
<dbReference type="EMBL" id="FNRK01000021">
    <property type="protein sequence ID" value="SEA68119.1"/>
    <property type="molecule type" value="Genomic_DNA"/>
</dbReference>
<feature type="transmembrane region" description="Helical" evidence="1">
    <location>
        <begin position="20"/>
        <end position="39"/>
    </location>
</feature>
<dbReference type="AlphaFoldDB" id="A0A1H4D6R6"/>
<keyword evidence="1" id="KW-0812">Transmembrane</keyword>
<feature type="transmembrane region" description="Helical" evidence="1">
    <location>
        <begin position="45"/>
        <end position="74"/>
    </location>
</feature>
<name>A0A1H4D6R6_9FIRM</name>
<protein>
    <recommendedName>
        <fullName evidence="4">ABC-2 family transporter protein</fullName>
    </recommendedName>
</protein>
<reference evidence="2 3" key="1">
    <citation type="submission" date="2016-10" db="EMBL/GenBank/DDBJ databases">
        <authorList>
            <person name="de Groot N.N."/>
        </authorList>
    </citation>
    <scope>NUCLEOTIDE SEQUENCE [LARGE SCALE GENOMIC DNA]</scope>
    <source>
        <strain evidence="2 3">SR12</strain>
    </source>
</reference>
<gene>
    <name evidence="2" type="ORF">SAMN04515656_1214</name>
</gene>
<organism evidence="2 3">
    <name type="scientific">Eubacterium aggregans</name>
    <dbReference type="NCBI Taxonomy" id="81409"/>
    <lineage>
        <taxon>Bacteria</taxon>
        <taxon>Bacillati</taxon>
        <taxon>Bacillota</taxon>
        <taxon>Clostridia</taxon>
        <taxon>Eubacteriales</taxon>
        <taxon>Eubacteriaceae</taxon>
        <taxon>Eubacterium</taxon>
    </lineage>
</organism>
<keyword evidence="1" id="KW-0472">Membrane</keyword>
<dbReference type="OrthoDB" id="9816138at2"/>
<dbReference type="Proteomes" id="UP000199394">
    <property type="component" value="Unassembled WGS sequence"/>
</dbReference>
<keyword evidence="1" id="KW-1133">Transmembrane helix</keyword>